<proteinExistence type="predicted"/>
<dbReference type="PATRIC" id="fig|93930.3.peg.235"/>
<name>A0A117L2A3_9THEM</name>
<evidence type="ECO:0008006" key="4">
    <source>
        <dbReference type="Google" id="ProtNLM"/>
    </source>
</evidence>
<dbReference type="Gene3D" id="2.60.120.200">
    <property type="match status" value="1"/>
</dbReference>
<dbReference type="Pfam" id="PF13385">
    <property type="entry name" value="Laminin_G_3"/>
    <property type="match status" value="2"/>
</dbReference>
<comment type="caution">
    <text evidence="2">The sequence shown here is derived from an EMBL/GenBank/DDBJ whole genome shotgun (WGS) entry which is preliminary data.</text>
</comment>
<evidence type="ECO:0000313" key="3">
    <source>
        <dbReference type="Proteomes" id="UP000058636"/>
    </source>
</evidence>
<feature type="chain" id="PRO_5007150627" description="LamG domain protein jellyroll fold domain protein" evidence="1">
    <location>
        <begin position="20"/>
        <end position="251"/>
    </location>
</feature>
<gene>
    <name evidence="2" type="ORF">XD57_1224</name>
</gene>
<accession>A0A117L2A3</accession>
<organism evidence="2 3">
    <name type="scientific">Thermotoga petrophila</name>
    <dbReference type="NCBI Taxonomy" id="93929"/>
    <lineage>
        <taxon>Bacteria</taxon>
        <taxon>Thermotogati</taxon>
        <taxon>Thermotogota</taxon>
        <taxon>Thermotogae</taxon>
        <taxon>Thermotogales</taxon>
        <taxon>Thermotogaceae</taxon>
        <taxon>Thermotoga</taxon>
    </lineage>
</organism>
<feature type="signal peptide" evidence="1">
    <location>
        <begin position="1"/>
        <end position="19"/>
    </location>
</feature>
<dbReference type="Proteomes" id="UP000058636">
    <property type="component" value="Unassembled WGS sequence"/>
</dbReference>
<dbReference type="InterPro" id="IPR013320">
    <property type="entry name" value="ConA-like_dom_sf"/>
</dbReference>
<protein>
    <recommendedName>
        <fullName evidence="4">LamG domain protein jellyroll fold domain protein</fullName>
    </recommendedName>
</protein>
<dbReference type="SUPFAM" id="SSF49899">
    <property type="entry name" value="Concanavalin A-like lectins/glucanases"/>
    <property type="match status" value="1"/>
</dbReference>
<evidence type="ECO:0000256" key="1">
    <source>
        <dbReference type="SAM" id="SignalP"/>
    </source>
</evidence>
<dbReference type="EMBL" id="LGFG01000111">
    <property type="protein sequence ID" value="KUK22676.1"/>
    <property type="molecule type" value="Genomic_DNA"/>
</dbReference>
<sequence length="251" mass="28328">MKRVLFFLVLGVMLSVAFAFDPNNDPSLIAYFPFDGNLKDVTGHFGEAVKTGRTIGSVGRGEITFVDGVVGQAVKLPGSRGLLLPEDLIKDYDYTISFWVYAEQLTRFTTTFFGAYIDRKLKIHWISFVPFCWNNGTMLWARDEAQNVWYDGILSKNIEPGKWYHVAISVLNGIVRVYINGEQVLTKIQINGQENLTGKLPDVFSLKPGGVFALGANYWDAPFKGMFDELRIYDRALGPGEVRILYNYGRK</sequence>
<keyword evidence="1" id="KW-0732">Signal</keyword>
<dbReference type="AlphaFoldDB" id="A0A117L2A3"/>
<evidence type="ECO:0000313" key="2">
    <source>
        <dbReference type="EMBL" id="KUK22676.1"/>
    </source>
</evidence>
<reference evidence="2 3" key="1">
    <citation type="journal article" date="2015" name="MBio">
        <title>Genome-Resolved Metagenomic Analysis Reveals Roles for Candidate Phyla and Other Microbial Community Members in Biogeochemical Transformations in Oil Reservoirs.</title>
        <authorList>
            <person name="Hu P."/>
            <person name="Tom L."/>
            <person name="Singh A."/>
            <person name="Thomas B.C."/>
            <person name="Baker B.J."/>
            <person name="Piceno Y.M."/>
            <person name="Andersen G.L."/>
            <person name="Banfield J.F."/>
        </authorList>
    </citation>
    <scope>NUCLEOTIDE SEQUENCE [LARGE SCALE GENOMIC DNA]</scope>
    <source>
        <strain evidence="2">46_26</strain>
    </source>
</reference>